<dbReference type="EMBL" id="VCIZ01000035">
    <property type="protein sequence ID" value="TSP09190.1"/>
    <property type="molecule type" value="Genomic_DNA"/>
</dbReference>
<keyword evidence="2" id="KW-1185">Reference proteome</keyword>
<protein>
    <submittedName>
        <fullName evidence="1">Uncharacterized protein</fullName>
    </submittedName>
</protein>
<comment type="caution">
    <text evidence="1">The sequence shown here is derived from an EMBL/GenBank/DDBJ whole genome shotgun (WGS) entry which is preliminary data.</text>
</comment>
<name>A0ABY3EE58_9BURK</name>
<evidence type="ECO:0000313" key="1">
    <source>
        <dbReference type="EMBL" id="TSP09190.1"/>
    </source>
</evidence>
<proteinExistence type="predicted"/>
<gene>
    <name evidence="1" type="ORF">FGG12_29040</name>
</gene>
<organism evidence="1 2">
    <name type="scientific">Cupriavidus campinensis</name>
    <dbReference type="NCBI Taxonomy" id="151783"/>
    <lineage>
        <taxon>Bacteria</taxon>
        <taxon>Pseudomonadati</taxon>
        <taxon>Pseudomonadota</taxon>
        <taxon>Betaproteobacteria</taxon>
        <taxon>Burkholderiales</taxon>
        <taxon>Burkholderiaceae</taxon>
        <taxon>Cupriavidus</taxon>
    </lineage>
</organism>
<dbReference type="Proteomes" id="UP000318943">
    <property type="component" value="Unassembled WGS sequence"/>
</dbReference>
<reference evidence="1 2" key="1">
    <citation type="submission" date="2019-05" db="EMBL/GenBank/DDBJ databases">
        <title>Whole genome sequence analysis of Cupriavidus campinensis S14E4C strain.</title>
        <authorList>
            <person name="Abbaszade G."/>
            <person name="Szabo A."/>
            <person name="Toumi M."/>
            <person name="Toth E."/>
        </authorList>
    </citation>
    <scope>NUCLEOTIDE SEQUENCE [LARGE SCALE GENOMIC DNA]</scope>
    <source>
        <strain evidence="1 2">S14E4C</strain>
    </source>
</reference>
<dbReference type="RefSeq" id="WP_144203642.1">
    <property type="nucleotide sequence ID" value="NZ_VCIZ01000035.1"/>
</dbReference>
<accession>A0ABY3EE58</accession>
<sequence length="540" mass="60104">MGAISERFYGSVFPGINNVVHYVRVYSALCWVVSQTYSTVESKKPTGVLAKSQALALDKMQLLLMWYAARTPEIDRIPGKRNLAAQKELRISKPRAGKIRLLDATWYQPSITNGLGLLTRTTVQKRPVYACTQAGEKLAEEFEKLVSEKPSLRNWLLSCSPDALECDEKRLKSLSFVLDLREPPTQLEINAFLSVYITPERMLGLTQVMHTVHVLNANKLRAQVDDIRVAMAAGVASNGAPITLQACRNTHLEWSVLQVRLLQRLAAETLLALAERYLRIAAAGANLDTTKSSVARDIANCVHLTKEGEDSRFGTTFGKTVEVLKAKQGKSPTLQIAGIQSKDPLISLQHLKRKLRSRISNEPSTWNERGQLAIWAMAYCAVEADNLTSLHKSVGDLLVQDEDKFSLAQLQTLAKSTWDLPLAEFTEHLVLRYILELHLTTAISRTAQAARKGASKNRFIFEPVDGRLEWWNDGSGHAPMQVGEAGDVLYAAMRLLANCGLLEYEPVEPLGASRFSTPFVLTKAGKRWLSENVDNWPNTK</sequence>
<evidence type="ECO:0000313" key="2">
    <source>
        <dbReference type="Proteomes" id="UP000318943"/>
    </source>
</evidence>